<evidence type="ECO:0000256" key="1">
    <source>
        <dbReference type="ARBA" id="ARBA00004123"/>
    </source>
</evidence>
<evidence type="ECO:0000313" key="6">
    <source>
        <dbReference type="EMBL" id="KAF7713749.1"/>
    </source>
</evidence>
<dbReference type="PANTHER" id="PTHR11953:SF1">
    <property type="entry name" value="EXOSOME COMPLEX COMPONENT RRP46"/>
    <property type="match status" value="1"/>
</dbReference>
<protein>
    <submittedName>
        <fullName evidence="6">Uncharacterized protein</fullName>
    </submittedName>
</protein>
<dbReference type="GO" id="GO:0071051">
    <property type="term" value="P:poly(A)-dependent snoRNA 3'-end processing"/>
    <property type="evidence" value="ECO:0007669"/>
    <property type="project" value="TreeGrafter"/>
</dbReference>
<keyword evidence="7" id="KW-1185">Reference proteome</keyword>
<dbReference type="GO" id="GO:0000177">
    <property type="term" value="C:cytoplasmic exosome (RNase complex)"/>
    <property type="evidence" value="ECO:0007669"/>
    <property type="project" value="TreeGrafter"/>
</dbReference>
<evidence type="ECO:0000256" key="4">
    <source>
        <dbReference type="ARBA" id="ARBA00023242"/>
    </source>
</evidence>
<dbReference type="InterPro" id="IPR036345">
    <property type="entry name" value="ExoRNase_PH_dom2_sf"/>
</dbReference>
<feature type="region of interest" description="Disordered" evidence="5">
    <location>
        <begin position="18"/>
        <end position="71"/>
    </location>
</feature>
<reference evidence="6" key="1">
    <citation type="journal article" date="2020" name="Front. Microbiol.">
        <title>Gene regulatory networks of Penicillium echinulatum 2HH and Penicillium oxalicum 114-2 inferred by a computational biology approach.</title>
        <authorList>
            <person name="Lenz A.R."/>
            <person name="Galan-Vasquez E."/>
            <person name="Balbinot E."/>
            <person name="De Abreu F.P."/>
            <person name="De Oliveira N.S."/>
            <person name="Da Rosa L.O."/>
            <person name="De Avila E Silva S."/>
            <person name="Camassola M."/>
            <person name="Dillon A.J.P."/>
            <person name="Perez-Rueda E."/>
        </authorList>
    </citation>
    <scope>NUCLEOTIDE SEQUENCE</scope>
    <source>
        <strain evidence="6">S1M29</strain>
    </source>
</reference>
<evidence type="ECO:0000313" key="7">
    <source>
        <dbReference type="Proteomes" id="UP000631181"/>
    </source>
</evidence>
<organism evidence="6 7">
    <name type="scientific">Penicillium ucsense</name>
    <dbReference type="NCBI Taxonomy" id="2839758"/>
    <lineage>
        <taxon>Eukaryota</taxon>
        <taxon>Fungi</taxon>
        <taxon>Dikarya</taxon>
        <taxon>Ascomycota</taxon>
        <taxon>Pezizomycotina</taxon>
        <taxon>Eurotiomycetes</taxon>
        <taxon>Eurotiomycetidae</taxon>
        <taxon>Eurotiales</taxon>
        <taxon>Aspergillaceae</taxon>
        <taxon>Penicillium</taxon>
    </lineage>
</organism>
<evidence type="ECO:0000256" key="3">
    <source>
        <dbReference type="ARBA" id="ARBA00022835"/>
    </source>
</evidence>
<dbReference type="Gene3D" id="3.30.230.70">
    <property type="entry name" value="GHMP Kinase, N-terminal domain"/>
    <property type="match status" value="1"/>
</dbReference>
<comment type="caution">
    <text evidence="6">The sequence shown here is derived from an EMBL/GenBank/DDBJ whole genome shotgun (WGS) entry which is preliminary data.</text>
</comment>
<dbReference type="GO" id="GO:0005730">
    <property type="term" value="C:nucleolus"/>
    <property type="evidence" value="ECO:0007669"/>
    <property type="project" value="TreeGrafter"/>
</dbReference>
<dbReference type="SUPFAM" id="SSF54211">
    <property type="entry name" value="Ribosomal protein S5 domain 2-like"/>
    <property type="match status" value="1"/>
</dbReference>
<name>A0A8J8VXP8_9EURO</name>
<dbReference type="GO" id="GO:0071028">
    <property type="term" value="P:nuclear mRNA surveillance"/>
    <property type="evidence" value="ECO:0007669"/>
    <property type="project" value="TreeGrafter"/>
</dbReference>
<dbReference type="FunFam" id="3.30.230.70:FF:000036">
    <property type="entry name" value="Exosome complex subunit Rrp46, putative"/>
    <property type="match status" value="1"/>
</dbReference>
<dbReference type="PANTHER" id="PTHR11953">
    <property type="entry name" value="EXOSOME COMPLEX COMPONENT"/>
    <property type="match status" value="1"/>
</dbReference>
<dbReference type="GO" id="GO:0034475">
    <property type="term" value="P:U4 snRNA 3'-end processing"/>
    <property type="evidence" value="ECO:0007669"/>
    <property type="project" value="TreeGrafter"/>
</dbReference>
<comment type="subcellular location">
    <subcellularLocation>
        <location evidence="1">Nucleus</location>
    </subcellularLocation>
</comment>
<feature type="compositionally biased region" description="Polar residues" evidence="5">
    <location>
        <begin position="59"/>
        <end position="71"/>
    </location>
</feature>
<dbReference type="GO" id="GO:0003723">
    <property type="term" value="F:RNA binding"/>
    <property type="evidence" value="ECO:0007669"/>
    <property type="project" value="TreeGrafter"/>
</dbReference>
<dbReference type="AlphaFoldDB" id="A0A8J8VXP8"/>
<dbReference type="GO" id="GO:0006364">
    <property type="term" value="P:rRNA processing"/>
    <property type="evidence" value="ECO:0007669"/>
    <property type="project" value="UniProtKB-KW"/>
</dbReference>
<dbReference type="GO" id="GO:0016075">
    <property type="term" value="P:rRNA catabolic process"/>
    <property type="evidence" value="ECO:0007669"/>
    <property type="project" value="TreeGrafter"/>
</dbReference>
<evidence type="ECO:0000256" key="5">
    <source>
        <dbReference type="SAM" id="MobiDB-lite"/>
    </source>
</evidence>
<dbReference type="InterPro" id="IPR027408">
    <property type="entry name" value="PNPase/RNase_PH_dom_sf"/>
</dbReference>
<sequence>MSEEAKLSHTLVVSDLSAKQRMWGPRSTKNRESFFHDAAGPYASPSSLRTTSKTDTRSPSRQSNSGQRKPTTWLSFPLEFSFSTTMVGPTASLSNLSRADGSASFKCPTTGYKILGSVNAPVELPGRRDALKPEEATVEVFIKPGNTTAGVGERYAEGIIRTMLQKLILGRERGFPRRGVVITLAIVGGGAIARGDSYLTLLPSLLHTSLLALLSGAVPMSMTYSAALMAVSKSNVIVSNPTLVEAKAASSLHVLAFSSKGHLLLNESQGRFDFDTWKTVQQRAHALCRGVELPEVDGDIAMEAQGDSGTAEGFVRETVEDHLCRDYAWKINTE</sequence>
<gene>
    <name evidence="6" type="ORF">PECM_000615</name>
</gene>
<proteinExistence type="predicted"/>
<dbReference type="EMBL" id="WIWV01000107">
    <property type="protein sequence ID" value="KAF7713749.1"/>
    <property type="molecule type" value="Genomic_DNA"/>
</dbReference>
<dbReference type="InterPro" id="IPR050080">
    <property type="entry name" value="RNase_PH"/>
</dbReference>
<dbReference type="Proteomes" id="UP000631181">
    <property type="component" value="Unassembled WGS sequence"/>
</dbReference>
<dbReference type="GO" id="GO:0000176">
    <property type="term" value="C:nuclear exosome (RNase complex)"/>
    <property type="evidence" value="ECO:0007669"/>
    <property type="project" value="TreeGrafter"/>
</dbReference>
<dbReference type="InterPro" id="IPR020568">
    <property type="entry name" value="Ribosomal_Su5_D2-typ_SF"/>
</dbReference>
<dbReference type="SUPFAM" id="SSF55666">
    <property type="entry name" value="Ribonuclease PH domain 2-like"/>
    <property type="match status" value="1"/>
</dbReference>
<dbReference type="OrthoDB" id="27298at2759"/>
<accession>A0A8J8VXP8</accession>
<keyword evidence="3" id="KW-0271">Exosome</keyword>
<keyword evidence="4" id="KW-0539">Nucleus</keyword>
<keyword evidence="2" id="KW-0698">rRNA processing</keyword>
<evidence type="ECO:0000256" key="2">
    <source>
        <dbReference type="ARBA" id="ARBA00022552"/>
    </source>
</evidence>